<dbReference type="EMBL" id="CM000840">
    <property type="protein sequence ID" value="KRH47200.1"/>
    <property type="molecule type" value="Genomic_DNA"/>
</dbReference>
<keyword evidence="1" id="KW-0812">Transmembrane</keyword>
<reference evidence="2 3" key="1">
    <citation type="journal article" date="2010" name="Nature">
        <title>Genome sequence of the palaeopolyploid soybean.</title>
        <authorList>
            <person name="Schmutz J."/>
            <person name="Cannon S.B."/>
            <person name="Schlueter J."/>
            <person name="Ma J."/>
            <person name="Mitros T."/>
            <person name="Nelson W."/>
            <person name="Hyten D.L."/>
            <person name="Song Q."/>
            <person name="Thelen J.J."/>
            <person name="Cheng J."/>
            <person name="Xu D."/>
            <person name="Hellsten U."/>
            <person name="May G.D."/>
            <person name="Yu Y."/>
            <person name="Sakurai T."/>
            <person name="Umezawa T."/>
            <person name="Bhattacharyya M.K."/>
            <person name="Sandhu D."/>
            <person name="Valliyodan B."/>
            <person name="Lindquist E."/>
            <person name="Peto M."/>
            <person name="Grant D."/>
            <person name="Shu S."/>
            <person name="Goodstein D."/>
            <person name="Barry K."/>
            <person name="Futrell-Griggs M."/>
            <person name="Abernathy B."/>
            <person name="Du J."/>
            <person name="Tian Z."/>
            <person name="Zhu L."/>
            <person name="Gill N."/>
            <person name="Joshi T."/>
            <person name="Libault M."/>
            <person name="Sethuraman A."/>
            <person name="Zhang X.-C."/>
            <person name="Shinozaki K."/>
            <person name="Nguyen H.T."/>
            <person name="Wing R.A."/>
            <person name="Cregan P."/>
            <person name="Specht J."/>
            <person name="Grimwood J."/>
            <person name="Rokhsar D."/>
            <person name="Stacey G."/>
            <person name="Shoemaker R.C."/>
            <person name="Jackson S.A."/>
        </authorList>
    </citation>
    <scope>NUCLEOTIDE SEQUENCE [LARGE SCALE GENOMIC DNA]</scope>
    <source>
        <strain evidence="3">cv. Williams 82</strain>
        <tissue evidence="2">Callus</tissue>
    </source>
</reference>
<evidence type="ECO:0000313" key="3">
    <source>
        <dbReference type="EnsemblPlants" id="KRH47200"/>
    </source>
</evidence>
<accession>K7KZ13</accession>
<keyword evidence="1" id="KW-0472">Membrane</keyword>
<reference evidence="3" key="2">
    <citation type="submission" date="2018-02" db="UniProtKB">
        <authorList>
            <consortium name="EnsemblPlants"/>
        </authorList>
    </citation>
    <scope>IDENTIFICATION</scope>
    <source>
        <strain evidence="3">Williams 82</strain>
    </source>
</reference>
<sequence length="87" mass="9902">MLSKCERERGIGYCWYFGSVIGVSEWGGKGIRRSFSFLNSRSDKKLFVLFWVLGGLFPMIIIVTFFIGFHLCALSVILVSLLKGVRF</sequence>
<dbReference type="InParanoid" id="K7KZ13"/>
<dbReference type="AlphaFoldDB" id="K7KZ13"/>
<proteinExistence type="predicted"/>
<dbReference type="EnsemblPlants" id="KRH47200">
    <property type="protein sequence ID" value="KRH47200"/>
    <property type="gene ID" value="GLYMA_07G014900"/>
</dbReference>
<name>K7KZ13_SOYBN</name>
<dbReference type="Gramene" id="KRH47200">
    <property type="protein sequence ID" value="KRH47200"/>
    <property type="gene ID" value="GLYMA_07G014900"/>
</dbReference>
<gene>
    <name evidence="2" type="ORF">GLYMA_07G014900</name>
</gene>
<feature type="transmembrane region" description="Helical" evidence="1">
    <location>
        <begin position="48"/>
        <end position="81"/>
    </location>
</feature>
<evidence type="ECO:0000313" key="4">
    <source>
        <dbReference type="Proteomes" id="UP000008827"/>
    </source>
</evidence>
<keyword evidence="4" id="KW-1185">Reference proteome</keyword>
<dbReference type="SMR" id="K7KZ13"/>
<evidence type="ECO:0000313" key="2">
    <source>
        <dbReference type="EMBL" id="KRH47200.1"/>
    </source>
</evidence>
<protein>
    <submittedName>
        <fullName evidence="2 3">Uncharacterized protein</fullName>
    </submittedName>
</protein>
<reference evidence="2" key="3">
    <citation type="submission" date="2018-07" db="EMBL/GenBank/DDBJ databases">
        <title>WGS assembly of Glycine max.</title>
        <authorList>
            <person name="Schmutz J."/>
            <person name="Cannon S."/>
            <person name="Schlueter J."/>
            <person name="Ma J."/>
            <person name="Mitros T."/>
            <person name="Nelson W."/>
            <person name="Hyten D."/>
            <person name="Song Q."/>
            <person name="Thelen J."/>
            <person name="Cheng J."/>
            <person name="Xu D."/>
            <person name="Hellsten U."/>
            <person name="May G."/>
            <person name="Yu Y."/>
            <person name="Sakurai T."/>
            <person name="Umezawa T."/>
            <person name="Bhattacharyya M."/>
            <person name="Sandhu D."/>
            <person name="Valliyodan B."/>
            <person name="Lindquist E."/>
            <person name="Peto M."/>
            <person name="Grant D."/>
            <person name="Shu S."/>
            <person name="Goodstein D."/>
            <person name="Barry K."/>
            <person name="Futrell-Griggs M."/>
            <person name="Abernathy B."/>
            <person name="Du J."/>
            <person name="Tian Z."/>
            <person name="Zhu L."/>
            <person name="Gill N."/>
            <person name="Joshi T."/>
            <person name="Libault M."/>
            <person name="Sethuraman A."/>
            <person name="Zhang X."/>
            <person name="Shinozaki K."/>
            <person name="Nguyen H."/>
            <person name="Wing R."/>
            <person name="Cregan P."/>
            <person name="Specht J."/>
            <person name="Grimwood J."/>
            <person name="Rokhsar D."/>
            <person name="Stacey G."/>
            <person name="Shoemaker R."/>
            <person name="Jackson S."/>
        </authorList>
    </citation>
    <scope>NUCLEOTIDE SEQUENCE</scope>
    <source>
        <tissue evidence="2">Callus</tissue>
    </source>
</reference>
<dbReference type="PaxDb" id="3847-GLYMA07G01770.1"/>
<dbReference type="Proteomes" id="UP000008827">
    <property type="component" value="Chromosome 7"/>
</dbReference>
<keyword evidence="1" id="KW-1133">Transmembrane helix</keyword>
<organism evidence="3">
    <name type="scientific">Glycine max</name>
    <name type="common">Soybean</name>
    <name type="synonym">Glycine hispida</name>
    <dbReference type="NCBI Taxonomy" id="3847"/>
    <lineage>
        <taxon>Eukaryota</taxon>
        <taxon>Viridiplantae</taxon>
        <taxon>Streptophyta</taxon>
        <taxon>Embryophyta</taxon>
        <taxon>Tracheophyta</taxon>
        <taxon>Spermatophyta</taxon>
        <taxon>Magnoliopsida</taxon>
        <taxon>eudicotyledons</taxon>
        <taxon>Gunneridae</taxon>
        <taxon>Pentapetalae</taxon>
        <taxon>rosids</taxon>
        <taxon>fabids</taxon>
        <taxon>Fabales</taxon>
        <taxon>Fabaceae</taxon>
        <taxon>Papilionoideae</taxon>
        <taxon>50 kb inversion clade</taxon>
        <taxon>NPAAA clade</taxon>
        <taxon>indigoferoid/millettioid clade</taxon>
        <taxon>Phaseoleae</taxon>
        <taxon>Glycine</taxon>
        <taxon>Glycine subgen. Soja</taxon>
    </lineage>
</organism>
<evidence type="ECO:0000256" key="1">
    <source>
        <dbReference type="SAM" id="Phobius"/>
    </source>
</evidence>
<dbReference type="HOGENOM" id="CLU_2487883_0_0_1"/>